<dbReference type="PRINTS" id="PR00119">
    <property type="entry name" value="CATATPASE"/>
</dbReference>
<reference evidence="9 10" key="1">
    <citation type="journal article" date="2013" name="Curr. Biol.">
        <title>The Genome of the Foraminiferan Reticulomyxa filosa.</title>
        <authorList>
            <person name="Glockner G."/>
            <person name="Hulsmann N."/>
            <person name="Schleicher M."/>
            <person name="Noegel A.A."/>
            <person name="Eichinger L."/>
            <person name="Gallinger C."/>
            <person name="Pawlowski J."/>
            <person name="Sierra R."/>
            <person name="Euteneuer U."/>
            <person name="Pillet L."/>
            <person name="Moustafa A."/>
            <person name="Platzer M."/>
            <person name="Groth M."/>
            <person name="Szafranski K."/>
            <person name="Schliwa M."/>
        </authorList>
    </citation>
    <scope>NUCLEOTIDE SEQUENCE [LARGE SCALE GENOMIC DNA]</scope>
</reference>
<feature type="transmembrane region" description="Helical" evidence="7">
    <location>
        <begin position="280"/>
        <end position="296"/>
    </location>
</feature>
<dbReference type="PANTHER" id="PTHR24093">
    <property type="entry name" value="CATION TRANSPORTING ATPASE"/>
    <property type="match status" value="1"/>
</dbReference>
<sequence length="354" mass="40562">LHSNGTKEQLNENVKQAIEATLSEWTQSGFRCLGMFYKVMTKVEMKAFVKEAIWTNAVQQMAWICLCAIEDPLRLEVAESVRTCQNAGIIVRMVTGDHLETAKYIARQCGILSRKGYIRIRIHKMKKKKKKNLNHICLTGEQLRNLTDKEQREMLPHLRVLARSKPSDKEMLVNWYKTQNNDVVAVTGDGVNDALAMHKADVGLAMGIQGTDIAKKVSDIVILDDNFASIVTMVMWGRSVFDNIRKFIQFQLTVNFAALMLSLIAAFFKKFANPLTAVQLFWMDLMMDTMAALALATEPPTKALLKRNPYTRDAFLISPILWRFILGHMAYQVMTIYLFKYMYTCFFFFCHPIC</sequence>
<evidence type="ECO:0000256" key="1">
    <source>
        <dbReference type="ARBA" id="ARBA00004127"/>
    </source>
</evidence>
<dbReference type="Pfam" id="PF00689">
    <property type="entry name" value="Cation_ATPase_C"/>
    <property type="match status" value="1"/>
</dbReference>
<dbReference type="Gene3D" id="1.20.1110.10">
    <property type="entry name" value="Calcium-transporting ATPase, transmembrane domain"/>
    <property type="match status" value="1"/>
</dbReference>
<dbReference type="GO" id="GO:0012505">
    <property type="term" value="C:endomembrane system"/>
    <property type="evidence" value="ECO:0007669"/>
    <property type="project" value="UniProtKB-SubCell"/>
</dbReference>
<keyword evidence="4" id="KW-0460">Magnesium</keyword>
<dbReference type="AlphaFoldDB" id="X6NQF2"/>
<feature type="domain" description="Cation-transporting P-type ATPase C-terminal" evidence="8">
    <location>
        <begin position="273"/>
        <end position="338"/>
    </location>
</feature>
<gene>
    <name evidence="9" type="ORF">RFI_08614</name>
</gene>
<dbReference type="GO" id="GO:0016887">
    <property type="term" value="F:ATP hydrolysis activity"/>
    <property type="evidence" value="ECO:0007669"/>
    <property type="project" value="InterPro"/>
</dbReference>
<dbReference type="Pfam" id="PF00702">
    <property type="entry name" value="Hydrolase"/>
    <property type="match status" value="1"/>
</dbReference>
<dbReference type="SUPFAM" id="SSF81660">
    <property type="entry name" value="Metal cation-transporting ATPase, ATP-binding domain N"/>
    <property type="match status" value="1"/>
</dbReference>
<dbReference type="GO" id="GO:0005388">
    <property type="term" value="F:P-type calcium transporter activity"/>
    <property type="evidence" value="ECO:0007669"/>
    <property type="project" value="TreeGrafter"/>
</dbReference>
<dbReference type="EMBL" id="ASPP01006624">
    <property type="protein sequence ID" value="ETO28520.1"/>
    <property type="molecule type" value="Genomic_DNA"/>
</dbReference>
<feature type="transmembrane region" description="Helical" evidence="7">
    <location>
        <begin position="248"/>
        <end position="268"/>
    </location>
</feature>
<dbReference type="NCBIfam" id="TIGR01494">
    <property type="entry name" value="ATPase_P-type"/>
    <property type="match status" value="1"/>
</dbReference>
<dbReference type="GO" id="GO:0005886">
    <property type="term" value="C:plasma membrane"/>
    <property type="evidence" value="ECO:0007669"/>
    <property type="project" value="TreeGrafter"/>
</dbReference>
<evidence type="ECO:0000256" key="4">
    <source>
        <dbReference type="ARBA" id="ARBA00022842"/>
    </source>
</evidence>
<dbReference type="InterPro" id="IPR036412">
    <property type="entry name" value="HAD-like_sf"/>
</dbReference>
<comment type="subcellular location">
    <subcellularLocation>
        <location evidence="1">Endomembrane system</location>
        <topology evidence="1">Multi-pass membrane protein</topology>
    </subcellularLocation>
</comment>
<comment type="caution">
    <text evidence="9">The sequence shown here is derived from an EMBL/GenBank/DDBJ whole genome shotgun (WGS) entry which is preliminary data.</text>
</comment>
<feature type="transmembrane region" description="Helical" evidence="7">
    <location>
        <begin position="316"/>
        <end position="339"/>
    </location>
</feature>
<dbReference type="Gene3D" id="3.40.1110.10">
    <property type="entry name" value="Calcium-transporting ATPase, cytoplasmic domain N"/>
    <property type="match status" value="1"/>
</dbReference>
<keyword evidence="6 7" id="KW-0472">Membrane</keyword>
<evidence type="ECO:0000256" key="2">
    <source>
        <dbReference type="ARBA" id="ARBA00022692"/>
    </source>
</evidence>
<dbReference type="SUPFAM" id="SSF56784">
    <property type="entry name" value="HAD-like"/>
    <property type="match status" value="1"/>
</dbReference>
<dbReference type="InterPro" id="IPR001757">
    <property type="entry name" value="P_typ_ATPase"/>
</dbReference>
<dbReference type="OMA" id="CQVIGRF"/>
<keyword evidence="3" id="KW-0479">Metal-binding</keyword>
<dbReference type="GO" id="GO:0046872">
    <property type="term" value="F:metal ion binding"/>
    <property type="evidence" value="ECO:0007669"/>
    <property type="project" value="UniProtKB-KW"/>
</dbReference>
<dbReference type="GO" id="GO:0005524">
    <property type="term" value="F:ATP binding"/>
    <property type="evidence" value="ECO:0007669"/>
    <property type="project" value="InterPro"/>
</dbReference>
<dbReference type="Gene3D" id="3.40.50.1000">
    <property type="entry name" value="HAD superfamily/HAD-like"/>
    <property type="match status" value="1"/>
</dbReference>
<evidence type="ECO:0000256" key="6">
    <source>
        <dbReference type="ARBA" id="ARBA00023136"/>
    </source>
</evidence>
<dbReference type="InterPro" id="IPR023214">
    <property type="entry name" value="HAD_sf"/>
</dbReference>
<keyword evidence="10" id="KW-1185">Reference proteome</keyword>
<name>X6NQF2_RETFI</name>
<dbReference type="PANTHER" id="PTHR24093:SF369">
    <property type="entry name" value="CALCIUM-TRANSPORTING ATPASE"/>
    <property type="match status" value="1"/>
</dbReference>
<protein>
    <submittedName>
        <fullName evidence="9">Calcium-transporting ATPase</fullName>
    </submittedName>
</protein>
<evidence type="ECO:0000259" key="8">
    <source>
        <dbReference type="Pfam" id="PF00689"/>
    </source>
</evidence>
<proteinExistence type="predicted"/>
<dbReference type="OrthoDB" id="3352408at2759"/>
<dbReference type="InterPro" id="IPR006068">
    <property type="entry name" value="ATPase_P-typ_cation-transptr_C"/>
</dbReference>
<keyword evidence="5 7" id="KW-1133">Transmembrane helix</keyword>
<evidence type="ECO:0000313" key="9">
    <source>
        <dbReference type="EMBL" id="ETO28520.1"/>
    </source>
</evidence>
<organism evidence="9 10">
    <name type="scientific">Reticulomyxa filosa</name>
    <dbReference type="NCBI Taxonomy" id="46433"/>
    <lineage>
        <taxon>Eukaryota</taxon>
        <taxon>Sar</taxon>
        <taxon>Rhizaria</taxon>
        <taxon>Retaria</taxon>
        <taxon>Foraminifera</taxon>
        <taxon>Monothalamids</taxon>
        <taxon>Reticulomyxidae</taxon>
        <taxon>Reticulomyxa</taxon>
    </lineage>
</organism>
<dbReference type="InterPro" id="IPR023299">
    <property type="entry name" value="ATPase_P-typ_cyto_dom_N"/>
</dbReference>
<accession>X6NQF2</accession>
<evidence type="ECO:0000256" key="7">
    <source>
        <dbReference type="SAM" id="Phobius"/>
    </source>
</evidence>
<dbReference type="Proteomes" id="UP000023152">
    <property type="component" value="Unassembled WGS sequence"/>
</dbReference>
<feature type="non-terminal residue" evidence="9">
    <location>
        <position position="1"/>
    </location>
</feature>
<evidence type="ECO:0000256" key="5">
    <source>
        <dbReference type="ARBA" id="ARBA00022989"/>
    </source>
</evidence>
<evidence type="ECO:0000256" key="3">
    <source>
        <dbReference type="ARBA" id="ARBA00022723"/>
    </source>
</evidence>
<keyword evidence="2 7" id="KW-0812">Transmembrane</keyword>
<evidence type="ECO:0000313" key="10">
    <source>
        <dbReference type="Proteomes" id="UP000023152"/>
    </source>
</evidence>